<feature type="region of interest" description="Disordered" evidence="1">
    <location>
        <begin position="1354"/>
        <end position="1543"/>
    </location>
</feature>
<feature type="compositionally biased region" description="Basic and acidic residues" evidence="1">
    <location>
        <begin position="584"/>
        <end position="636"/>
    </location>
</feature>
<feature type="compositionally biased region" description="Low complexity" evidence="1">
    <location>
        <begin position="1572"/>
        <end position="1584"/>
    </location>
</feature>
<evidence type="ECO:0000256" key="1">
    <source>
        <dbReference type="SAM" id="MobiDB-lite"/>
    </source>
</evidence>
<feature type="domain" description="DBL homology" evidence="2">
    <location>
        <begin position="900"/>
        <end position="1101"/>
    </location>
</feature>
<feature type="compositionally biased region" description="Basic and acidic residues" evidence="1">
    <location>
        <begin position="333"/>
        <end position="347"/>
    </location>
</feature>
<dbReference type="InterPro" id="IPR056222">
    <property type="entry name" value="PH_23"/>
</dbReference>
<proteinExistence type="predicted"/>
<feature type="compositionally biased region" description="Basic and acidic residues" evidence="1">
    <location>
        <begin position="274"/>
        <end position="285"/>
    </location>
</feature>
<dbReference type="EMBL" id="CAJVRL010000038">
    <property type="protein sequence ID" value="CAG8950566.1"/>
    <property type="molecule type" value="Genomic_DNA"/>
</dbReference>
<keyword evidence="6" id="KW-1185">Reference proteome</keyword>
<dbReference type="Proteomes" id="UP000696280">
    <property type="component" value="Unassembled WGS sequence"/>
</dbReference>
<feature type="compositionally biased region" description="Polar residues" evidence="1">
    <location>
        <begin position="845"/>
        <end position="854"/>
    </location>
</feature>
<feature type="region of interest" description="Disordered" evidence="1">
    <location>
        <begin position="1"/>
        <end position="91"/>
    </location>
</feature>
<feature type="compositionally biased region" description="Low complexity" evidence="1">
    <location>
        <begin position="1514"/>
        <end position="1534"/>
    </location>
</feature>
<feature type="region of interest" description="Disordered" evidence="1">
    <location>
        <begin position="840"/>
        <end position="862"/>
    </location>
</feature>
<evidence type="ECO:0000259" key="4">
    <source>
        <dbReference type="Pfam" id="PF24345"/>
    </source>
</evidence>
<feature type="compositionally biased region" description="Low complexity" evidence="1">
    <location>
        <begin position="1452"/>
        <end position="1464"/>
    </location>
</feature>
<evidence type="ECO:0000259" key="3">
    <source>
        <dbReference type="Pfam" id="PF24344"/>
    </source>
</evidence>
<organism evidence="5 6">
    <name type="scientific">Hymenoscyphus fraxineus</name>
    <dbReference type="NCBI Taxonomy" id="746836"/>
    <lineage>
        <taxon>Eukaryota</taxon>
        <taxon>Fungi</taxon>
        <taxon>Dikarya</taxon>
        <taxon>Ascomycota</taxon>
        <taxon>Pezizomycotina</taxon>
        <taxon>Leotiomycetes</taxon>
        <taxon>Helotiales</taxon>
        <taxon>Helotiaceae</taxon>
        <taxon>Hymenoscyphus</taxon>
    </lineage>
</organism>
<dbReference type="OrthoDB" id="5408934at2759"/>
<dbReference type="InterPro" id="IPR056223">
    <property type="entry name" value="PH_24"/>
</dbReference>
<sequence length="1986" mass="218313">MAPIKAETPNNNDSEISPSSSEKPTTTTPTPANNTPRRGSTAVKRPPNGNAKPSNNPSTPARKAATQNKTKTSTSAPARARTGAKKAEPTLLADFLLGRPSPARVRSKSVHVLKADMRADLVGKVQPPAGTNDRVKNWQKTSAAAIVIDPLADVASLPDDLGGWENEDDGSVDEEARLRIKFRGDKRGHIRGRSSVSHPANEAPKKRVISDSQWMKNKKKTPPKTSAIPKNFLQATATNPPLEKKISDWVKRTEADAEAASKPRERPRSRKVSKHDLLEKTRSESSRPGTPDDGIRIKPSPAHSFDDGIRVKPGGSSLVDDGIRVIPLKKVSKSRDALHNSEREDGPRTSMSSSLPKTRKSDVKEDVTRTKLVDSKAEEEKRAGRSKDGPVDDGIRIKPVRKKESKMQNENSDVKDLLTPRKKSEKQLRVPSDAGSVRKTSPQTPTQKDELDDDDKFSTMTPSPPEGGRKRRKQKAQTPPESLADVPFGNSAFSALDLPLGAEAGNTVKRPPPKRNPSFAGVPKVLKKVFNEGMKLAHDTAEPPRGGTNHPPSIESWLKGTSDSFVDKPTPPASILDVPETEPSESRKPSYKKDDQLEKALTAERERSENKPKRHERSTPELPENKAPLEVRKSREALPSMTTPPPMSPGSLKRTGATRNASSPKIAKKLPLKDVLMDAFRGESTTSRPRSMSNPFVEITGLRERDINSSPRPIDHRISRDFGDDASSINDTPRKASPRDHRISRDFGDDNSSINDTPRKSTPRALEKHHHDEPEKKKYEVPHREKNLAPRKKMSPVNGGHRLSTIASVETFSTSSSATGTSLLSELSQTTVTQLTATTVPTASGLSRNSQKGNKSGLKRRLTKHSDLVSVLSLPDVVQPARGSSVKSMRSIRSNRNRLETATLKDHMKQLGNDEVKYAMELKTLVDGVIPVLLTCVLSKSESAIAAGLFNPNHDASCDPAITKPIVDMGIALERLRSLHKQIPLVDADAFITWAQRAHKTYEDYLVAWRAGFQDVVVNLEPSKAKTDEKLAIDGIARDKNGDAVAANGERADVAYFLKRPLVRVKLLARTTKGLNKVIASEKSKLLEEKYQALNETVRRRYQEESARIEDENANNTDPTRARDPRTLDLVEGVKIDRTRQVCARDVFYLDLQHSSGQRLDCRIELILRDKPNDEGDVLICEMDNLRRYLLFPPIAKGLISARLGENQGQVVIMIRGTQGPMEWSEVMLLDSGDAEAASEWVELLGTYPMPPHTETIVDNTIELDSLVVNLPGYNEKSEFFMAGGLGIDEVQVPIGETIRREAEESTSPKELRRYPTHRTTSSIGTIPESIAEESVISDSAKDLNDAMNKAGTLMTPKRSNASRYHERSKSQPTTPIRDHDSESLSNQSTPTQSKEDEKNVATSATKNLDRFGPRELNHKMPKSRSSSTSSNPELAKAMAMVPMREPVRPKSAGSQHSSISSTSSRDEPPPPPPVHRVPTTPSLHKKIPSMEAPIPRSTNRRTSSPLKHEYQPSEDTSSSEYSSSEDSGSYSDSSSDDEIDDDEIPDAIPLYARKVSPSGSIYSLPNANFPPSSSTLAPSNSASQGPYRSTPVQCPPEQMVKHVVMNLSYWNDKGQWIDIHPGPVSVVVGPGWLRAYKLDESHSSSGSDGERIDSENFEAELPLPLIAQELTPNVVLSRHTIDIHVRSPLMSESTLKIKGHTIRYHMLTPSACIRYYQALYESCKSNMTYNRLEEERRVNAYGTYGAAAPTNRRKSWFGRRNSYRASARAPSEQASEQSGKSSQSRLSALRSRLSGGGGTFNIAKSFIDVSQGGRPGSASLGSSEYSGITPPRTPTSMFSGTTNTAQLTDLGSSNIKIRLHQQIRNRWCDQKYAYLTVTPPPPGRRSNSTLPQGLEKHIIVTRREHDHADGPGQVLIDEVVGAHCFVMLGNKGVMVCIWDDIKGPNGEVGMVGKEGGVSGSQRKYCFQSRFSPHANWIFALVSAGA</sequence>
<feature type="domain" description="PH" evidence="3">
    <location>
        <begin position="1115"/>
        <end position="1252"/>
    </location>
</feature>
<feature type="compositionally biased region" description="Polar residues" evidence="1">
    <location>
        <begin position="1384"/>
        <end position="1393"/>
    </location>
</feature>
<feature type="compositionally biased region" description="Low complexity" evidence="1">
    <location>
        <begin position="9"/>
        <end position="36"/>
    </location>
</feature>
<feature type="region of interest" description="Disordered" evidence="1">
    <location>
        <begin position="1299"/>
        <end position="1331"/>
    </location>
</feature>
<feature type="region of interest" description="Disordered" evidence="1">
    <location>
        <begin position="1756"/>
        <end position="1793"/>
    </location>
</feature>
<gene>
    <name evidence="5" type="ORF">HYFRA_00002775</name>
</gene>
<feature type="region of interest" description="Disordered" evidence="1">
    <location>
        <begin position="1572"/>
        <end position="1592"/>
    </location>
</feature>
<reference evidence="5" key="1">
    <citation type="submission" date="2021-07" db="EMBL/GenBank/DDBJ databases">
        <authorList>
            <person name="Durling M."/>
        </authorList>
    </citation>
    <scope>NUCLEOTIDE SEQUENCE</scope>
</reference>
<feature type="region of interest" description="Disordered" evidence="1">
    <location>
        <begin position="184"/>
        <end position="669"/>
    </location>
</feature>
<comment type="caution">
    <text evidence="5">The sequence shown here is derived from an EMBL/GenBank/DDBJ whole genome shotgun (WGS) entry which is preliminary data.</text>
</comment>
<evidence type="ECO:0000259" key="2">
    <source>
        <dbReference type="Pfam" id="PF24340"/>
    </source>
</evidence>
<feature type="compositionally biased region" description="Basic and acidic residues" evidence="1">
    <location>
        <begin position="701"/>
        <end position="723"/>
    </location>
</feature>
<protein>
    <submittedName>
        <fullName evidence="5">Uncharacterized protein</fullName>
    </submittedName>
</protein>
<dbReference type="Pfam" id="PF24340">
    <property type="entry name" value="DH_2"/>
    <property type="match status" value="1"/>
</dbReference>
<dbReference type="Pfam" id="PF24345">
    <property type="entry name" value="PH_24"/>
    <property type="match status" value="1"/>
</dbReference>
<evidence type="ECO:0000313" key="6">
    <source>
        <dbReference type="Proteomes" id="UP000696280"/>
    </source>
</evidence>
<evidence type="ECO:0000313" key="5">
    <source>
        <dbReference type="EMBL" id="CAG8950566.1"/>
    </source>
</evidence>
<feature type="compositionally biased region" description="Polar residues" evidence="1">
    <location>
        <begin position="1497"/>
        <end position="1506"/>
    </location>
</feature>
<feature type="compositionally biased region" description="Basic and acidic residues" evidence="1">
    <location>
        <begin position="732"/>
        <end position="748"/>
    </location>
</feature>
<feature type="compositionally biased region" description="Basic and acidic residues" evidence="1">
    <location>
        <begin position="1408"/>
        <end position="1419"/>
    </location>
</feature>
<name>A0A9N9KP59_9HELO</name>
<feature type="compositionally biased region" description="Basic and acidic residues" evidence="1">
    <location>
        <begin position="242"/>
        <end position="266"/>
    </location>
</feature>
<dbReference type="Pfam" id="PF24344">
    <property type="entry name" value="PH_23"/>
    <property type="match status" value="1"/>
</dbReference>
<dbReference type="InterPro" id="IPR056416">
    <property type="entry name" value="DH_2_fung"/>
</dbReference>
<feature type="region of interest" description="Disordered" evidence="1">
    <location>
        <begin position="681"/>
        <end position="800"/>
    </location>
</feature>
<feature type="compositionally biased region" description="Basic and acidic residues" evidence="1">
    <location>
        <begin position="359"/>
        <end position="396"/>
    </location>
</feature>
<feature type="domain" description="PH" evidence="4">
    <location>
        <begin position="1595"/>
        <end position="1739"/>
    </location>
</feature>
<accession>A0A9N9KP59</accession>
<feature type="compositionally biased region" description="Basic and acidic residues" evidence="1">
    <location>
        <begin position="765"/>
        <end position="788"/>
    </location>
</feature>
<feature type="compositionally biased region" description="Polar residues" evidence="1">
    <location>
        <begin position="51"/>
        <end position="76"/>
    </location>
</feature>
<feature type="compositionally biased region" description="Polar residues" evidence="1">
    <location>
        <begin position="683"/>
        <end position="694"/>
    </location>
</feature>
<feature type="compositionally biased region" description="Basic and acidic residues" evidence="1">
    <location>
        <begin position="1299"/>
        <end position="1314"/>
    </location>
</feature>
<feature type="compositionally biased region" description="Low complexity" evidence="1">
    <location>
        <begin position="1782"/>
        <end position="1793"/>
    </location>
</feature>
<feature type="region of interest" description="Disordered" evidence="1">
    <location>
        <begin position="1814"/>
        <end position="1839"/>
    </location>
</feature>